<feature type="domain" description="Methyltransferase" evidence="1">
    <location>
        <begin position="37"/>
        <end position="138"/>
    </location>
</feature>
<dbReference type="InterPro" id="IPR029063">
    <property type="entry name" value="SAM-dependent_MTases_sf"/>
</dbReference>
<dbReference type="Pfam" id="PF13847">
    <property type="entry name" value="Methyltransf_31"/>
    <property type="match status" value="1"/>
</dbReference>
<evidence type="ECO:0000313" key="3">
    <source>
        <dbReference type="Proteomes" id="UP001589585"/>
    </source>
</evidence>
<dbReference type="EC" id="2.1.1.64" evidence="2"/>
<dbReference type="GO" id="GO:0061542">
    <property type="term" value="F:3-demethylubiquinol 3-O-methyltransferase activity"/>
    <property type="evidence" value="ECO:0007669"/>
    <property type="project" value="UniProtKB-EC"/>
</dbReference>
<name>A0ABV5FEF7_9FLAO</name>
<dbReference type="InterPro" id="IPR025714">
    <property type="entry name" value="Methyltranfer_dom"/>
</dbReference>
<accession>A0ABV5FEF7</accession>
<dbReference type="EC" id="2.1.1.222" evidence="2"/>
<keyword evidence="2" id="KW-0489">Methyltransferase</keyword>
<proteinExistence type="predicted"/>
<comment type="caution">
    <text evidence="2">The sequence shown here is derived from an EMBL/GenBank/DDBJ whole genome shotgun (WGS) entry which is preliminary data.</text>
</comment>
<gene>
    <name evidence="2" type="ORF">ACFFU9_13745</name>
</gene>
<sequence length="201" mass="23504">MDNEAFWDNRAYLRNNARKLNDPVILDFKIWINSFKKPVSILDVGCGNGILSQTICKHNDYTGIDISKKNISLATEIFYEERFKWISGDYLYYDFKMLKYDILVFSYSIFCMDKIASVLGKSRLLLKNEGHLVLYTAVDDPEFRRTFYFPQFYGYKALFSAICTTDIIGLLKEHQFNITSINVLKTKKTHIMRIIANPISR</sequence>
<dbReference type="CDD" id="cd02440">
    <property type="entry name" value="AdoMet_MTases"/>
    <property type="match status" value="1"/>
</dbReference>
<evidence type="ECO:0000259" key="1">
    <source>
        <dbReference type="Pfam" id="PF13847"/>
    </source>
</evidence>
<dbReference type="GO" id="GO:0032259">
    <property type="term" value="P:methylation"/>
    <property type="evidence" value="ECO:0007669"/>
    <property type="project" value="UniProtKB-KW"/>
</dbReference>
<dbReference type="GO" id="GO:0102208">
    <property type="term" value="F:2-polyprenyl-6-hydroxyphenol methylase activity"/>
    <property type="evidence" value="ECO:0007669"/>
    <property type="project" value="UniProtKB-EC"/>
</dbReference>
<protein>
    <submittedName>
        <fullName evidence="2">Class I SAM-dependent methyltransferase</fullName>
        <ecNumber evidence="2">2.1.1.222</ecNumber>
        <ecNumber evidence="2">2.1.1.64</ecNumber>
    </submittedName>
</protein>
<keyword evidence="2" id="KW-0808">Transferase</keyword>
<reference evidence="2 3" key="1">
    <citation type="submission" date="2024-09" db="EMBL/GenBank/DDBJ databases">
        <authorList>
            <person name="Sun Q."/>
            <person name="Mori K."/>
        </authorList>
    </citation>
    <scope>NUCLEOTIDE SEQUENCE [LARGE SCALE GENOMIC DNA]</scope>
    <source>
        <strain evidence="2 3">CECT 8622</strain>
    </source>
</reference>
<dbReference type="EMBL" id="JBHMFC010000095">
    <property type="protein sequence ID" value="MFB9057805.1"/>
    <property type="molecule type" value="Genomic_DNA"/>
</dbReference>
<evidence type="ECO:0000313" key="2">
    <source>
        <dbReference type="EMBL" id="MFB9057805.1"/>
    </source>
</evidence>
<dbReference type="Gene3D" id="3.40.50.150">
    <property type="entry name" value="Vaccinia Virus protein VP39"/>
    <property type="match status" value="1"/>
</dbReference>
<keyword evidence="3" id="KW-1185">Reference proteome</keyword>
<dbReference type="SUPFAM" id="SSF53335">
    <property type="entry name" value="S-adenosyl-L-methionine-dependent methyltransferases"/>
    <property type="match status" value="1"/>
</dbReference>
<dbReference type="Proteomes" id="UP001589585">
    <property type="component" value="Unassembled WGS sequence"/>
</dbReference>
<organism evidence="2 3">
    <name type="scientific">Mariniflexile ostreae</name>
    <dbReference type="NCBI Taxonomy" id="1520892"/>
    <lineage>
        <taxon>Bacteria</taxon>
        <taxon>Pseudomonadati</taxon>
        <taxon>Bacteroidota</taxon>
        <taxon>Flavobacteriia</taxon>
        <taxon>Flavobacteriales</taxon>
        <taxon>Flavobacteriaceae</taxon>
        <taxon>Mariniflexile</taxon>
    </lineage>
</organism>
<dbReference type="RefSeq" id="WP_379862058.1">
    <property type="nucleotide sequence ID" value="NZ_JBHMFC010000095.1"/>
</dbReference>